<dbReference type="InterPro" id="IPR053173">
    <property type="entry name" value="SAM-binding_MTase"/>
</dbReference>
<dbReference type="PANTHER" id="PTHR45128:SF1">
    <property type="entry name" value="S-ADENOSYLMETHIONINE-DEPENDENT METHYLTRANSFERASE RV2258C"/>
    <property type="match status" value="1"/>
</dbReference>
<dbReference type="RefSeq" id="WP_224794694.1">
    <property type="nucleotide sequence ID" value="NZ_CABVGZ010000102.1"/>
</dbReference>
<dbReference type="EMBL" id="CABVGZ010000102">
    <property type="protein sequence ID" value="VVN43734.1"/>
    <property type="molecule type" value="Genomic_DNA"/>
</dbReference>
<keyword evidence="2" id="KW-0808">Transferase</keyword>
<dbReference type="EC" id="2.1.1.33" evidence="2"/>
<accession>A0A5E6XSP2</accession>
<gene>
    <name evidence="2" type="primary">trmB_2</name>
    <name evidence="2" type="ORF">PS624_05596</name>
</gene>
<sequence>MHDDMLRKKEYSEKIREMADFNFKNNELQEAARLYELSIKNDSKNVKALNNFAALYEELGEKNKSERLYKLACDLPGASAADKLKFHQNLASIQEKNGKNNAALWTYQSAARIEGFTESRVAFNYLELLQSVHLTSFDAATFASLVVLFNTEGIDTDALARVYFSQLALKLEKITRTKEDYAIIALDIIKSDPIALEFLSSRLISNHIIEETIISIRKKLTESILSNNYKPTHQIFLRALKKQCKLNDFIYLTDKEEMSNVEKLKDKYPKESQAIKIAAQLILESYQGENSKNPIKNQNQLDYRINQKTNKEITTPALLESKTLTQSFYESNPYPTWTSKPKHSESTLDELFKKLNLKQAPPSNNILVAGCGTGRHAIQLALTYPHTQILGLDVSKASLQYATQKRDEYNIQNLKFICGDISNIPSLNMKFSLIECIGVLHHLQDPLKGCQAILAALENGGIAKIGLYSTYARIPIADLANLASKNEILYAPSNLEKIRNLSIQNYKYKRTREIVNSQDFFSRSGCMDLLFNPLEKTFTTRDIHSLIRTLNCEFAGFEKEEQNKSPAFRKFNEHSNMDSLFGAWELFETLNPNFFSEMYLFWLKPIRKQQ</sequence>
<dbReference type="GO" id="GO:0008176">
    <property type="term" value="F:tRNA (guanine(46)-N7)-methyltransferase activity"/>
    <property type="evidence" value="ECO:0007669"/>
    <property type="project" value="UniProtKB-EC"/>
</dbReference>
<dbReference type="Pfam" id="PF13847">
    <property type="entry name" value="Methyltransf_31"/>
    <property type="match status" value="1"/>
</dbReference>
<name>A0A5E6XSP2_PSEFL</name>
<evidence type="ECO:0000259" key="1">
    <source>
        <dbReference type="Pfam" id="PF13847"/>
    </source>
</evidence>
<dbReference type="SUPFAM" id="SSF53335">
    <property type="entry name" value="S-adenosyl-L-methionine-dependent methyltransferases"/>
    <property type="match status" value="1"/>
</dbReference>
<keyword evidence="2" id="KW-0489">Methyltransferase</keyword>
<dbReference type="InterPro" id="IPR011990">
    <property type="entry name" value="TPR-like_helical_dom_sf"/>
</dbReference>
<dbReference type="InterPro" id="IPR029063">
    <property type="entry name" value="SAM-dependent_MTases_sf"/>
</dbReference>
<dbReference type="Proteomes" id="UP000326241">
    <property type="component" value="Unassembled WGS sequence"/>
</dbReference>
<dbReference type="CDD" id="cd02440">
    <property type="entry name" value="AdoMet_MTases"/>
    <property type="match status" value="1"/>
</dbReference>
<dbReference type="AlphaFoldDB" id="A0A5E6XSP2"/>
<dbReference type="Gene3D" id="1.25.40.10">
    <property type="entry name" value="Tetratricopeptide repeat domain"/>
    <property type="match status" value="1"/>
</dbReference>
<evidence type="ECO:0000313" key="3">
    <source>
        <dbReference type="Proteomes" id="UP000326241"/>
    </source>
</evidence>
<dbReference type="PANTHER" id="PTHR45128">
    <property type="entry name" value="METHYLTRANSFERASE TYPE 11"/>
    <property type="match status" value="1"/>
</dbReference>
<feature type="domain" description="Methyltransferase" evidence="1">
    <location>
        <begin position="366"/>
        <end position="487"/>
    </location>
</feature>
<protein>
    <submittedName>
        <fullName evidence="2">tRNA (Guanine-N(7)-)-methyltransferase</fullName>
        <ecNumber evidence="2">2.1.1.33</ecNumber>
    </submittedName>
</protein>
<dbReference type="Gene3D" id="3.40.50.150">
    <property type="entry name" value="Vaccinia Virus protein VP39"/>
    <property type="match status" value="1"/>
</dbReference>
<dbReference type="InterPro" id="IPR025714">
    <property type="entry name" value="Methyltranfer_dom"/>
</dbReference>
<reference evidence="2 3" key="1">
    <citation type="submission" date="2019-09" db="EMBL/GenBank/DDBJ databases">
        <authorList>
            <person name="Chandra G."/>
            <person name="Truman W A."/>
        </authorList>
    </citation>
    <scope>NUCLEOTIDE SEQUENCE [LARGE SCALE GENOMIC DNA]</scope>
    <source>
        <strain evidence="2">PS624</strain>
    </source>
</reference>
<dbReference type="SUPFAM" id="SSF48452">
    <property type="entry name" value="TPR-like"/>
    <property type="match status" value="1"/>
</dbReference>
<evidence type="ECO:0000313" key="2">
    <source>
        <dbReference type="EMBL" id="VVN43734.1"/>
    </source>
</evidence>
<proteinExistence type="predicted"/>
<organism evidence="2 3">
    <name type="scientific">Pseudomonas fluorescens</name>
    <dbReference type="NCBI Taxonomy" id="294"/>
    <lineage>
        <taxon>Bacteria</taxon>
        <taxon>Pseudomonadati</taxon>
        <taxon>Pseudomonadota</taxon>
        <taxon>Gammaproteobacteria</taxon>
        <taxon>Pseudomonadales</taxon>
        <taxon>Pseudomonadaceae</taxon>
        <taxon>Pseudomonas</taxon>
    </lineage>
</organism>